<dbReference type="Gene3D" id="3.80.10.10">
    <property type="entry name" value="Ribonuclease Inhibitor"/>
    <property type="match status" value="1"/>
</dbReference>
<gene>
    <name evidence="2" type="ORF">D9613_004432</name>
</gene>
<accession>A0A8H4QHZ2</accession>
<proteinExistence type="predicted"/>
<dbReference type="EMBL" id="JAACJL010000057">
    <property type="protein sequence ID" value="KAF4611432.1"/>
    <property type="molecule type" value="Genomic_DNA"/>
</dbReference>
<dbReference type="Proteomes" id="UP000521872">
    <property type="component" value="Unassembled WGS sequence"/>
</dbReference>
<dbReference type="SUPFAM" id="SSF52047">
    <property type="entry name" value="RNI-like"/>
    <property type="match status" value="1"/>
</dbReference>
<dbReference type="Gene3D" id="1.20.1280.50">
    <property type="match status" value="1"/>
</dbReference>
<reference evidence="2 3" key="1">
    <citation type="submission" date="2019-12" db="EMBL/GenBank/DDBJ databases">
        <authorList>
            <person name="Floudas D."/>
            <person name="Bentzer J."/>
            <person name="Ahren D."/>
            <person name="Johansson T."/>
            <person name="Persson P."/>
            <person name="Tunlid A."/>
        </authorList>
    </citation>
    <scope>NUCLEOTIDE SEQUENCE [LARGE SCALE GENOMIC DNA]</scope>
    <source>
        <strain evidence="2 3">CBS 102.39</strain>
    </source>
</reference>
<dbReference type="InterPro" id="IPR032675">
    <property type="entry name" value="LRR_dom_sf"/>
</dbReference>
<sequence length="542" mass="61610">MPCPHIQDSPSNRNIINLSQLEYTKAKCRIEDSSCNLCQEIITVEKDIEEAVTRLKSLLSRHQRLKTELNHNHSPVIRDLPVEILSTIFCSCLSEHDGKPVYGNFFVPLKIGSVCRTWRQVAWSTPELWTIFHLQRLFRTTSEVCDQYVMMKEWIHRSRTLPIYVSLYEYGEENANLAKEADGCDCWNKTLELLAHCCDQWKVATLDLCRASFEYIASNFKLKPPTWKLTLGTDEAWDNVTDASGVLNLWQESAFGANQITVKFNRSTRFMHFNIDWQCVTEVNAESWPPADCTILLKQAPRLVSCTFTEIDDFWEDSQPIVGLPIVYHNSLRPLSFNCDISPAGFFDQVALTSLEEFGYSPRHGSYSPDDDGQILMSFLCRSGFRLSKLSLGENRFTHEFMVAVLNTLPSLKHLSLSFSDTNTWAINSFLLHLATTATSSSETDGQASRFLPRLEVLELRECRYDDFPWGSVPDVFGHPSELGMEGRRPLKLLVLPGWGISPVKGVPSDVVARLVSLQEAGFCINFLDKSRQGEVVPVTWV</sequence>
<organism evidence="2 3">
    <name type="scientific">Agrocybe pediades</name>
    <dbReference type="NCBI Taxonomy" id="84607"/>
    <lineage>
        <taxon>Eukaryota</taxon>
        <taxon>Fungi</taxon>
        <taxon>Dikarya</taxon>
        <taxon>Basidiomycota</taxon>
        <taxon>Agaricomycotina</taxon>
        <taxon>Agaricomycetes</taxon>
        <taxon>Agaricomycetidae</taxon>
        <taxon>Agaricales</taxon>
        <taxon>Agaricineae</taxon>
        <taxon>Strophariaceae</taxon>
        <taxon>Agrocybe</taxon>
    </lineage>
</organism>
<dbReference type="AlphaFoldDB" id="A0A8H4QHZ2"/>
<evidence type="ECO:0000259" key="1">
    <source>
        <dbReference type="Pfam" id="PF12937"/>
    </source>
</evidence>
<evidence type="ECO:0000313" key="3">
    <source>
        <dbReference type="Proteomes" id="UP000521872"/>
    </source>
</evidence>
<comment type="caution">
    <text evidence="2">The sequence shown here is derived from an EMBL/GenBank/DDBJ whole genome shotgun (WGS) entry which is preliminary data.</text>
</comment>
<name>A0A8H4QHZ2_9AGAR</name>
<feature type="domain" description="F-box" evidence="1">
    <location>
        <begin position="77"/>
        <end position="132"/>
    </location>
</feature>
<evidence type="ECO:0000313" key="2">
    <source>
        <dbReference type="EMBL" id="KAF4611432.1"/>
    </source>
</evidence>
<keyword evidence="3" id="KW-1185">Reference proteome</keyword>
<dbReference type="Pfam" id="PF12937">
    <property type="entry name" value="F-box-like"/>
    <property type="match status" value="1"/>
</dbReference>
<dbReference type="InterPro" id="IPR001810">
    <property type="entry name" value="F-box_dom"/>
</dbReference>
<protein>
    <recommendedName>
        <fullName evidence="1">F-box domain-containing protein</fullName>
    </recommendedName>
</protein>